<dbReference type="Proteomes" id="UP000318413">
    <property type="component" value="Unassembled WGS sequence"/>
</dbReference>
<dbReference type="InterPro" id="IPR029058">
    <property type="entry name" value="AB_hydrolase_fold"/>
</dbReference>
<dbReference type="OrthoDB" id="9779853at2"/>
<dbReference type="GO" id="GO:0016787">
    <property type="term" value="F:hydrolase activity"/>
    <property type="evidence" value="ECO:0007669"/>
    <property type="project" value="UniProtKB-KW"/>
</dbReference>
<evidence type="ECO:0000256" key="1">
    <source>
        <dbReference type="ARBA" id="ARBA00038128"/>
    </source>
</evidence>
<feature type="domain" description="AB hydrolase-1" evidence="2">
    <location>
        <begin position="22"/>
        <end position="254"/>
    </location>
</feature>
<dbReference type="InterPro" id="IPR000073">
    <property type="entry name" value="AB_hydrolase_1"/>
</dbReference>
<dbReference type="Pfam" id="PF00561">
    <property type="entry name" value="Abhydrolase_1"/>
    <property type="match status" value="1"/>
</dbReference>
<dbReference type="InterPro" id="IPR000639">
    <property type="entry name" value="Epox_hydrolase-like"/>
</dbReference>
<dbReference type="PRINTS" id="PR00412">
    <property type="entry name" value="EPOXHYDRLASE"/>
</dbReference>
<evidence type="ECO:0000313" key="4">
    <source>
        <dbReference type="Proteomes" id="UP000318413"/>
    </source>
</evidence>
<dbReference type="AlphaFoldDB" id="A0A502CI47"/>
<evidence type="ECO:0000313" key="3">
    <source>
        <dbReference type="EMBL" id="TPG12310.1"/>
    </source>
</evidence>
<reference evidence="3 4" key="1">
    <citation type="journal article" date="2019" name="Environ. Microbiol.">
        <title>Species interactions and distinct microbial communities in high Arctic permafrost affected cryosols are associated with the CH4 and CO2 gas fluxes.</title>
        <authorList>
            <person name="Altshuler I."/>
            <person name="Hamel J."/>
            <person name="Turney S."/>
            <person name="Magnuson E."/>
            <person name="Levesque R."/>
            <person name="Greer C."/>
            <person name="Whyte L.G."/>
        </authorList>
    </citation>
    <scope>NUCLEOTIDE SEQUENCE [LARGE SCALE GENOMIC DNA]</scope>
    <source>
        <strain evidence="3 4">S5.1</strain>
    </source>
</reference>
<dbReference type="EMBL" id="RCZK01000006">
    <property type="protein sequence ID" value="TPG12310.1"/>
    <property type="molecule type" value="Genomic_DNA"/>
</dbReference>
<dbReference type="SUPFAM" id="SSF53474">
    <property type="entry name" value="alpha/beta-Hydrolases"/>
    <property type="match status" value="1"/>
</dbReference>
<dbReference type="PRINTS" id="PR00111">
    <property type="entry name" value="ABHYDROLASE"/>
</dbReference>
<comment type="caution">
    <text evidence="3">The sequence shown here is derived from an EMBL/GenBank/DDBJ whole genome shotgun (WGS) entry which is preliminary data.</text>
</comment>
<dbReference type="FunFam" id="3.40.50.1820:FF:000205">
    <property type="entry name" value="Non-haem bromoperoxidase BPO-A2"/>
    <property type="match status" value="1"/>
</dbReference>
<keyword evidence="4" id="KW-1185">Reference proteome</keyword>
<comment type="similarity">
    <text evidence="1">Belongs to the AB hydrolase superfamily. Bacterial non-heme haloperoxidase / perhydrolase family.</text>
</comment>
<dbReference type="RefSeq" id="WP_140870928.1">
    <property type="nucleotide sequence ID" value="NZ_RCZK01000006.1"/>
</dbReference>
<evidence type="ECO:0000259" key="2">
    <source>
        <dbReference type="Pfam" id="PF00561"/>
    </source>
</evidence>
<protein>
    <submittedName>
        <fullName evidence="3">Alpha/beta hydrolase</fullName>
    </submittedName>
</protein>
<gene>
    <name evidence="3" type="ORF">EAH84_09035</name>
</gene>
<dbReference type="Gene3D" id="3.40.50.1820">
    <property type="entry name" value="alpha/beta hydrolase"/>
    <property type="match status" value="1"/>
</dbReference>
<keyword evidence="3" id="KW-0378">Hydrolase</keyword>
<accession>A0A502CI47</accession>
<proteinExistence type="inferred from homology"/>
<name>A0A502CI47_9SPHN</name>
<sequence length="288" mass="31182">MPMIKTRDGTDLYVKDWGSGRPVILIHGWPLNADSWDAQAMALAQSGFRAIAYDRRGFGRSGQPWSGYDYDTMTDDLADVMREMGADTDATLVGFSMGGGEVARYMSRHDGKGVVAAALVSSVVPYMLKTDDNPDGTPAEDLKAIGDGIKQDRYGFFESFFKDFYGVGMLDHPVSQAQVDWAWSAQNQAGLKPILECATAFAMTDFRPDLPAFRVPTLVVHGTGDKTVPIDAAGRAAAKGIAHSQLVEYDGAPHGLTATQSDRFTNDLLTFLGANGAIKQRQPETMEA</sequence>
<dbReference type="InterPro" id="IPR050471">
    <property type="entry name" value="AB_hydrolase"/>
</dbReference>
<dbReference type="PANTHER" id="PTHR43433">
    <property type="entry name" value="HYDROLASE, ALPHA/BETA FOLD FAMILY PROTEIN"/>
    <property type="match status" value="1"/>
</dbReference>
<organism evidence="3 4">
    <name type="scientific">Sphingomonas oligophenolica</name>
    <dbReference type="NCBI Taxonomy" id="301154"/>
    <lineage>
        <taxon>Bacteria</taxon>
        <taxon>Pseudomonadati</taxon>
        <taxon>Pseudomonadota</taxon>
        <taxon>Alphaproteobacteria</taxon>
        <taxon>Sphingomonadales</taxon>
        <taxon>Sphingomonadaceae</taxon>
        <taxon>Sphingomonas</taxon>
    </lineage>
</organism>
<dbReference type="PANTHER" id="PTHR43433:SF4">
    <property type="entry name" value="NON-HEME CHLOROPEROXIDASE-RELATED"/>
    <property type="match status" value="1"/>
</dbReference>